<name>A0A2A5S3J8_9LACT</name>
<accession>A0A2A5S3J8</accession>
<reference evidence="1 2" key="1">
    <citation type="submission" date="2014-12" db="EMBL/GenBank/DDBJ databases">
        <title>Draft genome sequences of 10 type strains of Lactococcus.</title>
        <authorList>
            <person name="Sun Z."/>
            <person name="Zhong Z."/>
            <person name="Liu W."/>
            <person name="Zhang W."/>
            <person name="Zhang H."/>
        </authorList>
    </citation>
    <scope>NUCLEOTIDE SEQUENCE [LARGE SCALE GENOMIC DNA]</scope>
    <source>
        <strain evidence="1 2">DSM 20686</strain>
    </source>
</reference>
<comment type="caution">
    <text evidence="1">The sequence shown here is derived from an EMBL/GenBank/DDBJ whole genome shotgun (WGS) entry which is preliminary data.</text>
</comment>
<dbReference type="OrthoDB" id="2242722at2"/>
<organism evidence="1 2">
    <name type="scientific">Pseudolactococcus plantarum</name>
    <dbReference type="NCBI Taxonomy" id="1365"/>
    <lineage>
        <taxon>Bacteria</taxon>
        <taxon>Bacillati</taxon>
        <taxon>Bacillota</taxon>
        <taxon>Bacilli</taxon>
        <taxon>Lactobacillales</taxon>
        <taxon>Streptococcaceae</taxon>
        <taxon>Pseudolactococcus</taxon>
    </lineage>
</organism>
<proteinExistence type="predicted"/>
<protein>
    <submittedName>
        <fullName evidence="1">Uncharacterized protein</fullName>
    </submittedName>
</protein>
<evidence type="ECO:0000313" key="2">
    <source>
        <dbReference type="Proteomes" id="UP000242246"/>
    </source>
</evidence>
<dbReference type="AlphaFoldDB" id="A0A2A5S3J8"/>
<keyword evidence="2" id="KW-1185">Reference proteome</keyword>
<evidence type="ECO:0000313" key="1">
    <source>
        <dbReference type="EMBL" id="PCS08059.1"/>
    </source>
</evidence>
<dbReference type="EMBL" id="JXJX01000002">
    <property type="protein sequence ID" value="PCS08059.1"/>
    <property type="molecule type" value="Genomic_DNA"/>
</dbReference>
<dbReference type="RefSeq" id="WP_068162486.1">
    <property type="nucleotide sequence ID" value="NZ_JXJX01000002.1"/>
</dbReference>
<dbReference type="Proteomes" id="UP000242246">
    <property type="component" value="Unassembled WGS sequence"/>
</dbReference>
<sequence>MGLIDDLKDLQLFGKALMRDGKELKTKLDRVQVEASYAELITEDIKKDIKAYQFEAQPRIDVIHQLADKIKHELKQS</sequence>
<gene>
    <name evidence="1" type="ORF">RU87_GL000796</name>
</gene>